<reference evidence="1" key="1">
    <citation type="journal article" date="2014" name="Int. J. Syst. Evol. Microbiol.">
        <title>Complete genome sequence of Corynebacterium casei LMG S-19264T (=DSM 44701T), isolated from a smear-ripened cheese.</title>
        <authorList>
            <consortium name="US DOE Joint Genome Institute (JGI-PGF)"/>
            <person name="Walter F."/>
            <person name="Albersmeier A."/>
            <person name="Kalinowski J."/>
            <person name="Ruckert C."/>
        </authorList>
    </citation>
    <scope>NUCLEOTIDE SEQUENCE</scope>
    <source>
        <strain evidence="1">JCM 30078</strain>
    </source>
</reference>
<dbReference type="AlphaFoldDB" id="A0A917Q350"/>
<evidence type="ECO:0000313" key="1">
    <source>
        <dbReference type="EMBL" id="GGK09494.1"/>
    </source>
</evidence>
<dbReference type="SUPFAM" id="SSF56112">
    <property type="entry name" value="Protein kinase-like (PK-like)"/>
    <property type="match status" value="1"/>
</dbReference>
<dbReference type="InterPro" id="IPR011009">
    <property type="entry name" value="Kinase-like_dom_sf"/>
</dbReference>
<sequence>MKDFIHPEDRVVLERHGLTRFDALWSIELTPVDEANTGRGGWSQVFRLDLGDTAYYLKRQSNYMTRTLARPWGETTFSREFRNIRRYERRQIPALKAAFYGERRVEGERRAILLTRALDGWRDLDSWLEQWGRLAQPLKAQLTQACGALAHRLHGTWERHGCFYPKHIFLRATANGFEACLIDLEKTRPLFFGRLDRIKDLEPLLRRTPVWSEEDMRDFLSAYLRVPTEGAKVSRWYESLGQRRQNKEARA</sequence>
<organism evidence="1 2">
    <name type="scientific">Pseudomonas matsuisoli</name>
    <dbReference type="NCBI Taxonomy" id="1515666"/>
    <lineage>
        <taxon>Bacteria</taxon>
        <taxon>Pseudomonadati</taxon>
        <taxon>Pseudomonadota</taxon>
        <taxon>Gammaproteobacteria</taxon>
        <taxon>Pseudomonadales</taxon>
        <taxon>Pseudomonadaceae</taxon>
        <taxon>Pseudomonas</taxon>
    </lineage>
</organism>
<gene>
    <name evidence="1" type="ORF">GCM10009304_39480</name>
</gene>
<dbReference type="EMBL" id="BMPO01000012">
    <property type="protein sequence ID" value="GGK09494.1"/>
    <property type="molecule type" value="Genomic_DNA"/>
</dbReference>
<evidence type="ECO:0008006" key="3">
    <source>
        <dbReference type="Google" id="ProtNLM"/>
    </source>
</evidence>
<proteinExistence type="predicted"/>
<reference evidence="1" key="2">
    <citation type="submission" date="2020-09" db="EMBL/GenBank/DDBJ databases">
        <authorList>
            <person name="Sun Q."/>
            <person name="Ohkuma M."/>
        </authorList>
    </citation>
    <scope>NUCLEOTIDE SEQUENCE</scope>
    <source>
        <strain evidence="1">JCM 30078</strain>
    </source>
</reference>
<dbReference type="Pfam" id="PF06293">
    <property type="entry name" value="Kdo"/>
    <property type="match status" value="1"/>
</dbReference>
<protein>
    <recommendedName>
        <fullName evidence="3">Lipopolysaccharide kinase (Kdo/WaaP) family protein</fullName>
    </recommendedName>
</protein>
<dbReference type="InterPro" id="IPR027023">
    <property type="entry name" value="Put_LipoPS_kinase_InaA"/>
</dbReference>
<comment type="caution">
    <text evidence="1">The sequence shown here is derived from an EMBL/GenBank/DDBJ whole genome shotgun (WGS) entry which is preliminary data.</text>
</comment>
<dbReference type="Proteomes" id="UP000635983">
    <property type="component" value="Unassembled WGS sequence"/>
</dbReference>
<keyword evidence="2" id="KW-1185">Reference proteome</keyword>
<name>A0A917Q350_9PSED</name>
<accession>A0A917Q350</accession>
<dbReference type="PIRSF" id="PIRSF026326">
    <property type="entry name" value="InaA"/>
    <property type="match status" value="1"/>
</dbReference>
<dbReference type="RefSeq" id="WP_188985884.1">
    <property type="nucleotide sequence ID" value="NZ_BMPO01000012.1"/>
</dbReference>
<evidence type="ECO:0000313" key="2">
    <source>
        <dbReference type="Proteomes" id="UP000635983"/>
    </source>
</evidence>